<name>A0A6J4QM82_9ACTN</name>
<dbReference type="PROSITE" id="PS50977">
    <property type="entry name" value="HTH_TETR_2"/>
    <property type="match status" value="1"/>
</dbReference>
<protein>
    <submittedName>
        <fullName evidence="6">Transcriptional regulator, AcrR family</fullName>
    </submittedName>
</protein>
<dbReference type="Gene3D" id="1.10.10.60">
    <property type="entry name" value="Homeodomain-like"/>
    <property type="match status" value="1"/>
</dbReference>
<dbReference type="InterPro" id="IPR001647">
    <property type="entry name" value="HTH_TetR"/>
</dbReference>
<dbReference type="Gene3D" id="1.10.357.10">
    <property type="entry name" value="Tetracycline Repressor, domain 2"/>
    <property type="match status" value="1"/>
</dbReference>
<keyword evidence="2 4" id="KW-0238">DNA-binding</keyword>
<proteinExistence type="predicted"/>
<dbReference type="InterPro" id="IPR011075">
    <property type="entry name" value="TetR_C"/>
</dbReference>
<sequence>MLEGEGFAAVTVEAIAERAGVSKATVYRWWPNRAAVVMDGFLSTVSSEVPFPHTGHAREDIRLHMRRLTEAFGGRMGRTVAALIAEGQADPELAEALRLRWLSVRRTEAREILELGIERGELREDLDLEVAVDVLYGPIYYRLLVGHAPLDADFADALADYVFAGLGA</sequence>
<reference evidence="6" key="1">
    <citation type="submission" date="2020-02" db="EMBL/GenBank/DDBJ databases">
        <authorList>
            <person name="Meier V. D."/>
        </authorList>
    </citation>
    <scope>NUCLEOTIDE SEQUENCE</scope>
    <source>
        <strain evidence="6">AVDCRST_MAG80</strain>
    </source>
</reference>
<dbReference type="InterPro" id="IPR036271">
    <property type="entry name" value="Tet_transcr_reg_TetR-rel_C_sf"/>
</dbReference>
<evidence type="ECO:0000256" key="1">
    <source>
        <dbReference type="ARBA" id="ARBA00023015"/>
    </source>
</evidence>
<organism evidence="6">
    <name type="scientific">uncultured Rubrobacteraceae bacterium</name>
    <dbReference type="NCBI Taxonomy" id="349277"/>
    <lineage>
        <taxon>Bacteria</taxon>
        <taxon>Bacillati</taxon>
        <taxon>Actinomycetota</taxon>
        <taxon>Rubrobacteria</taxon>
        <taxon>Rubrobacterales</taxon>
        <taxon>Rubrobacteraceae</taxon>
        <taxon>environmental samples</taxon>
    </lineage>
</organism>
<dbReference type="GO" id="GO:0000976">
    <property type="term" value="F:transcription cis-regulatory region binding"/>
    <property type="evidence" value="ECO:0007669"/>
    <property type="project" value="TreeGrafter"/>
</dbReference>
<dbReference type="PANTHER" id="PTHR30055:SF148">
    <property type="entry name" value="TETR-FAMILY TRANSCRIPTIONAL REGULATOR"/>
    <property type="match status" value="1"/>
</dbReference>
<feature type="DNA-binding region" description="H-T-H motif" evidence="4">
    <location>
        <begin position="11"/>
        <end position="30"/>
    </location>
</feature>
<feature type="domain" description="HTH tetR-type" evidence="5">
    <location>
        <begin position="1"/>
        <end position="48"/>
    </location>
</feature>
<dbReference type="PANTHER" id="PTHR30055">
    <property type="entry name" value="HTH-TYPE TRANSCRIPTIONAL REGULATOR RUTR"/>
    <property type="match status" value="1"/>
</dbReference>
<evidence type="ECO:0000259" key="5">
    <source>
        <dbReference type="PROSITE" id="PS50977"/>
    </source>
</evidence>
<dbReference type="InterPro" id="IPR050109">
    <property type="entry name" value="HTH-type_TetR-like_transc_reg"/>
</dbReference>
<keyword evidence="3" id="KW-0804">Transcription</keyword>
<dbReference type="Pfam" id="PF16859">
    <property type="entry name" value="TetR_C_11"/>
    <property type="match status" value="1"/>
</dbReference>
<dbReference type="SUPFAM" id="SSF46689">
    <property type="entry name" value="Homeodomain-like"/>
    <property type="match status" value="1"/>
</dbReference>
<gene>
    <name evidence="6" type="ORF">AVDCRST_MAG80-2054</name>
</gene>
<dbReference type="Pfam" id="PF00440">
    <property type="entry name" value="TetR_N"/>
    <property type="match status" value="1"/>
</dbReference>
<dbReference type="SUPFAM" id="SSF48498">
    <property type="entry name" value="Tetracyclin repressor-like, C-terminal domain"/>
    <property type="match status" value="1"/>
</dbReference>
<accession>A0A6J4QM82</accession>
<dbReference type="AlphaFoldDB" id="A0A6J4QM82"/>
<evidence type="ECO:0000256" key="2">
    <source>
        <dbReference type="ARBA" id="ARBA00023125"/>
    </source>
</evidence>
<dbReference type="InterPro" id="IPR009057">
    <property type="entry name" value="Homeodomain-like_sf"/>
</dbReference>
<evidence type="ECO:0000256" key="4">
    <source>
        <dbReference type="PROSITE-ProRule" id="PRU00335"/>
    </source>
</evidence>
<evidence type="ECO:0000313" key="6">
    <source>
        <dbReference type="EMBL" id="CAA9448955.1"/>
    </source>
</evidence>
<dbReference type="GO" id="GO:0003700">
    <property type="term" value="F:DNA-binding transcription factor activity"/>
    <property type="evidence" value="ECO:0007669"/>
    <property type="project" value="TreeGrafter"/>
</dbReference>
<evidence type="ECO:0000256" key="3">
    <source>
        <dbReference type="ARBA" id="ARBA00023163"/>
    </source>
</evidence>
<keyword evidence="1" id="KW-0805">Transcription regulation</keyword>
<dbReference type="EMBL" id="CADCVC010000179">
    <property type="protein sequence ID" value="CAA9448955.1"/>
    <property type="molecule type" value="Genomic_DNA"/>
</dbReference>